<dbReference type="Proteomes" id="UP000316083">
    <property type="component" value="Unassembled WGS sequence"/>
</dbReference>
<evidence type="ECO:0000256" key="11">
    <source>
        <dbReference type="ARBA" id="ARBA00024816"/>
    </source>
</evidence>
<evidence type="ECO:0000256" key="9">
    <source>
        <dbReference type="ARBA" id="ARBA00022989"/>
    </source>
</evidence>
<comment type="subunit">
    <text evidence="2">The accessory proteins ExbB and ExbD seem to form a complex with TonB.</text>
</comment>
<dbReference type="RefSeq" id="WP_247883022.1">
    <property type="nucleotide sequence ID" value="NZ_VITF01000002.1"/>
</dbReference>
<protein>
    <recommendedName>
        <fullName evidence="3">Biopolymer transport protein ExbB</fullName>
    </recommendedName>
</protein>
<evidence type="ECO:0000313" key="17">
    <source>
        <dbReference type="Proteomes" id="UP000316083"/>
    </source>
</evidence>
<reference evidence="16 17" key="1">
    <citation type="submission" date="2019-06" db="EMBL/GenBank/DDBJ databases">
        <title>Genomic Encyclopedia of Type Strains, Phase IV (KMG-V): Genome sequencing to study the core and pangenomes of soil and plant-associated prokaryotes.</title>
        <authorList>
            <person name="Whitman W."/>
        </authorList>
    </citation>
    <scope>NUCLEOTIDE SEQUENCE [LARGE SCALE GENOMIC DNA]</scope>
    <source>
        <strain evidence="16 17">BR 11796</strain>
    </source>
</reference>
<comment type="function">
    <text evidence="11">Involved in the TonB-dependent energy-dependent transport of various receptor-bound substrates. Protects ExbD from proteolytic degradation and functionally stabilizes TonB.</text>
</comment>
<evidence type="ECO:0000259" key="15">
    <source>
        <dbReference type="Pfam" id="PF01618"/>
    </source>
</evidence>
<evidence type="ECO:0000256" key="14">
    <source>
        <dbReference type="SAM" id="SignalP"/>
    </source>
</evidence>
<feature type="transmembrane region" description="Helical" evidence="13">
    <location>
        <begin position="102"/>
        <end position="123"/>
    </location>
</feature>
<evidence type="ECO:0000256" key="13">
    <source>
        <dbReference type="SAM" id="Phobius"/>
    </source>
</evidence>
<feature type="signal peptide" evidence="14">
    <location>
        <begin position="1"/>
        <end position="27"/>
    </location>
</feature>
<evidence type="ECO:0000256" key="8">
    <source>
        <dbReference type="ARBA" id="ARBA00022927"/>
    </source>
</evidence>
<dbReference type="InterPro" id="IPR050790">
    <property type="entry name" value="ExbB/TolQ_transport"/>
</dbReference>
<gene>
    <name evidence="16" type="ORF">FBZ82_102216</name>
</gene>
<evidence type="ECO:0000256" key="7">
    <source>
        <dbReference type="ARBA" id="ARBA00022692"/>
    </source>
</evidence>
<evidence type="ECO:0000313" key="16">
    <source>
        <dbReference type="EMBL" id="TWA72616.1"/>
    </source>
</evidence>
<dbReference type="InterPro" id="IPR002898">
    <property type="entry name" value="MotA_ExbB_proton_chnl"/>
</dbReference>
<evidence type="ECO:0000256" key="4">
    <source>
        <dbReference type="ARBA" id="ARBA00022448"/>
    </source>
</evidence>
<keyword evidence="5" id="KW-1003">Cell membrane</keyword>
<evidence type="ECO:0000256" key="12">
    <source>
        <dbReference type="RuleBase" id="RU004057"/>
    </source>
</evidence>
<sequence>MFTALHTRSIAAMAAAGTFLSSGLGWAQGTPATSGTAPAAPAPMAAPTAPMTASPADALAAPLAAPDAAAGAAAGLDHMTTATAILPHDLSPWGMFMAASPVVQAVMIGLALASVATWTIFLAKSLELSKAKRKARTSLAALEQARSLTQAAESIGFEKTPATAFLRAVIAEAHQSADAPSQDGLKERAASRLERIEAAEGRRMMRGTGILASIGSTAPFVGLFGTVWGIMVSFIGIAKSQTTNLAVVAPGIAEALLATAIGLVAAIPAVVIYNGFARSIGGYRAQLGDSSAAVLRLLSRDMDRRALPRTVSKAAE</sequence>
<organism evidence="16 17">
    <name type="scientific">Azospirillum brasilense</name>
    <dbReference type="NCBI Taxonomy" id="192"/>
    <lineage>
        <taxon>Bacteria</taxon>
        <taxon>Pseudomonadati</taxon>
        <taxon>Pseudomonadota</taxon>
        <taxon>Alphaproteobacteria</taxon>
        <taxon>Rhodospirillales</taxon>
        <taxon>Azospirillaceae</taxon>
        <taxon>Azospirillum</taxon>
    </lineage>
</organism>
<dbReference type="NCBIfam" id="TIGR02797">
    <property type="entry name" value="exbB"/>
    <property type="match status" value="1"/>
</dbReference>
<evidence type="ECO:0000256" key="2">
    <source>
        <dbReference type="ARBA" id="ARBA00011471"/>
    </source>
</evidence>
<keyword evidence="9 13" id="KW-1133">Transmembrane helix</keyword>
<comment type="similarity">
    <text evidence="12">Belongs to the exbB/tolQ family.</text>
</comment>
<feature type="transmembrane region" description="Helical" evidence="13">
    <location>
        <begin position="255"/>
        <end position="276"/>
    </location>
</feature>
<comment type="caution">
    <text evidence="16">The sequence shown here is derived from an EMBL/GenBank/DDBJ whole genome shotgun (WGS) entry which is preliminary data.</text>
</comment>
<keyword evidence="14" id="KW-0732">Signal</keyword>
<dbReference type="PANTHER" id="PTHR30625">
    <property type="entry name" value="PROTEIN TOLQ"/>
    <property type="match status" value="1"/>
</dbReference>
<evidence type="ECO:0000256" key="10">
    <source>
        <dbReference type="ARBA" id="ARBA00023136"/>
    </source>
</evidence>
<keyword evidence="10 13" id="KW-0472">Membrane</keyword>
<accession>A0A560BJ38</accession>
<dbReference type="Pfam" id="PF01618">
    <property type="entry name" value="MotA_ExbB"/>
    <property type="match status" value="1"/>
</dbReference>
<evidence type="ECO:0000256" key="6">
    <source>
        <dbReference type="ARBA" id="ARBA00022519"/>
    </source>
</evidence>
<keyword evidence="7 13" id="KW-0812">Transmembrane</keyword>
<dbReference type="InterPro" id="IPR014164">
    <property type="entry name" value="TonB_ExbB_1"/>
</dbReference>
<evidence type="ECO:0000256" key="5">
    <source>
        <dbReference type="ARBA" id="ARBA00022475"/>
    </source>
</evidence>
<proteinExistence type="inferred from homology"/>
<keyword evidence="6" id="KW-0997">Cell inner membrane</keyword>
<feature type="domain" description="MotA/TolQ/ExbB proton channel" evidence="15">
    <location>
        <begin position="162"/>
        <end position="280"/>
    </location>
</feature>
<dbReference type="PANTHER" id="PTHR30625:SF16">
    <property type="entry name" value="BIOPOLYMER TRANSPORT PROTEIN EXBB"/>
    <property type="match status" value="1"/>
</dbReference>
<keyword evidence="4 12" id="KW-0813">Transport</keyword>
<feature type="chain" id="PRO_5021913412" description="Biopolymer transport protein ExbB" evidence="14">
    <location>
        <begin position="28"/>
        <end position="316"/>
    </location>
</feature>
<keyword evidence="8 12" id="KW-0653">Protein transport</keyword>
<dbReference type="EMBL" id="VITF01000002">
    <property type="protein sequence ID" value="TWA72616.1"/>
    <property type="molecule type" value="Genomic_DNA"/>
</dbReference>
<dbReference type="GO" id="GO:0022857">
    <property type="term" value="F:transmembrane transporter activity"/>
    <property type="evidence" value="ECO:0007669"/>
    <property type="project" value="InterPro"/>
</dbReference>
<evidence type="ECO:0000256" key="1">
    <source>
        <dbReference type="ARBA" id="ARBA00004429"/>
    </source>
</evidence>
<dbReference type="GO" id="GO:0017038">
    <property type="term" value="P:protein import"/>
    <property type="evidence" value="ECO:0007669"/>
    <property type="project" value="TreeGrafter"/>
</dbReference>
<feature type="transmembrane region" description="Helical" evidence="13">
    <location>
        <begin position="210"/>
        <end position="235"/>
    </location>
</feature>
<dbReference type="GO" id="GO:0005886">
    <property type="term" value="C:plasma membrane"/>
    <property type="evidence" value="ECO:0007669"/>
    <property type="project" value="UniProtKB-SubCell"/>
</dbReference>
<dbReference type="AlphaFoldDB" id="A0A560BJ38"/>
<evidence type="ECO:0000256" key="3">
    <source>
        <dbReference type="ARBA" id="ARBA00022093"/>
    </source>
</evidence>
<name>A0A560BJ38_AZOBR</name>
<comment type="subcellular location">
    <subcellularLocation>
        <location evidence="1">Cell inner membrane</location>
        <topology evidence="1">Multi-pass membrane protein</topology>
    </subcellularLocation>
    <subcellularLocation>
        <location evidence="12">Membrane</location>
        <topology evidence="12">Multi-pass membrane protein</topology>
    </subcellularLocation>
</comment>